<gene>
    <name evidence="2" type="ORF">DFR47_1198</name>
</gene>
<name>A0A366DEL9_9HYPH</name>
<dbReference type="EMBL" id="QNRH01000019">
    <property type="protein sequence ID" value="RBO88507.1"/>
    <property type="molecule type" value="Genomic_DNA"/>
</dbReference>
<accession>A0A366DEL9</accession>
<proteinExistence type="predicted"/>
<dbReference type="InterPro" id="IPR009270">
    <property type="entry name" value="DUF927"/>
</dbReference>
<dbReference type="RefSeq" id="WP_170137595.1">
    <property type="nucleotide sequence ID" value="NZ_JBHEEG010000018.1"/>
</dbReference>
<keyword evidence="3" id="KW-1185">Reference proteome</keyword>
<evidence type="ECO:0000313" key="3">
    <source>
        <dbReference type="Proteomes" id="UP000252893"/>
    </source>
</evidence>
<reference evidence="2 3" key="1">
    <citation type="submission" date="2018-06" db="EMBL/GenBank/DDBJ databases">
        <title>Genomic Encyclopedia of Type Strains, Phase IV (KMG-IV): sequencing the most valuable type-strain genomes for metagenomic binning, comparative biology and taxonomic classification.</title>
        <authorList>
            <person name="Goeker M."/>
        </authorList>
    </citation>
    <scope>NUCLEOTIDE SEQUENCE [LARGE SCALE GENOMIC DNA]</scope>
    <source>
        <strain evidence="2 3">DSM 25619</strain>
    </source>
</reference>
<dbReference type="Proteomes" id="UP000252893">
    <property type="component" value="Unassembled WGS sequence"/>
</dbReference>
<protein>
    <submittedName>
        <fullName evidence="2">Uncharacterized protein DUF927</fullName>
    </submittedName>
</protein>
<comment type="caution">
    <text evidence="2">The sequence shown here is derived from an EMBL/GenBank/DDBJ whole genome shotgun (WGS) entry which is preliminary data.</text>
</comment>
<sequence>MNKHIQYPSLKLVRYEVNIDTKKHRVTLSAPMANDHRNSIQLSVFRSELSDAKFMQEQLLDLGAPVIPDLKVQLARLLSEPACNIIHTTIQAGWHNNQFVTRYGSIPTINMNAPLLPSGIKDAQIYEFDTSHPLFQKPKTLGSLKEYMTGLKRPLTYSRPLTLMLAAALAAPLADRIGHEGGVAFNLSGHSSTGKTLSLRTNLSTITEPLDANLASFGDTLGFLLYNQSAYGGSCIPFSDPKATREKAGELCDKLQTATFTVHDGVQRRGLKSEQPILPRFAIQLFNTEKSLTEIFQQAGRELEIGDRVRLIDIAISSPYGIFDRVKSESGVTAADLAAKVEATITNNYGLLLPKWVEYLRTIEKKVLIKRVKSLERRILKHFVENAEPDMLPLRSEQSRMAKSFALMGVAGVIAAKEGLFPIGYGLALCSIRDIFYIAAKQMVEPTNSHEKNIQAFQTYIKNKKNYPLVTEGINADPLKCDHGFRRKEDGKVYLYIRREKVEQYIADKKYLETVYFPKLQNLGCLVKPKNGWTTPVQQKGLERQRFIKLRISKF</sequence>
<evidence type="ECO:0000259" key="1">
    <source>
        <dbReference type="Pfam" id="PF06048"/>
    </source>
</evidence>
<evidence type="ECO:0000313" key="2">
    <source>
        <dbReference type="EMBL" id="RBO88507.1"/>
    </source>
</evidence>
<organism evidence="2 3">
    <name type="scientific">Pseudochrobactrum asaccharolyticum</name>
    <dbReference type="NCBI Taxonomy" id="354351"/>
    <lineage>
        <taxon>Bacteria</taxon>
        <taxon>Pseudomonadati</taxon>
        <taxon>Pseudomonadota</taxon>
        <taxon>Alphaproteobacteria</taxon>
        <taxon>Hyphomicrobiales</taxon>
        <taxon>Brucellaceae</taxon>
        <taxon>Pseudochrobactrum</taxon>
    </lineage>
</organism>
<feature type="domain" description="DUF927" evidence="1">
    <location>
        <begin position="38"/>
        <end position="206"/>
    </location>
</feature>
<dbReference type="AlphaFoldDB" id="A0A366DEL9"/>
<dbReference type="Pfam" id="PF06048">
    <property type="entry name" value="DUF927"/>
    <property type="match status" value="1"/>
</dbReference>